<sequence length="297" mass="34350">MKFYTILSILFISFMLSACAVLQKSSPLQENKDFYILDTHTQKKISFEDMILELLKADVILLGEKHDEVKHKISQVMIFNALEGNLSSQNINFDVALEMLASTEQNHLDKAFKNKKTIKANELTNALNWDKVWKWKDYEQFVNVVFYSKSKILGANLSRSEITSIYNGAQPLKGYVSTTNEVKKQLFDIISLSHKLNPEENKELLDKLVEIQQFKDRRMADVLVHHVNKVLLLAGSYHTSKKIGIPLHIQDFKSSKKIVVVNLSYGEIDLKDSDYVLIYRGRNEKIKFILCCRFMFC</sequence>
<dbReference type="AlphaFoldDB" id="A0A5T0FJ70"/>
<dbReference type="Pfam" id="PF04187">
    <property type="entry name" value="Cofac_haem_bdg"/>
    <property type="match status" value="1"/>
</dbReference>
<reference evidence="2" key="1">
    <citation type="submission" date="2018-05" db="EMBL/GenBank/DDBJ databases">
        <authorList>
            <consortium name="GenomeTrakr network: Whole genome sequencing for foodborne pathogen traceback"/>
        </authorList>
    </citation>
    <scope>NUCLEOTIDE SEQUENCE</scope>
    <source>
        <strain evidence="2">CVM30027</strain>
    </source>
</reference>
<dbReference type="InterPro" id="IPR007314">
    <property type="entry name" value="Cofac_haem-bd_dom"/>
</dbReference>
<evidence type="ECO:0000313" key="2">
    <source>
        <dbReference type="EMBL" id="EAJ7861411.1"/>
    </source>
</evidence>
<gene>
    <name evidence="2" type="ORF">FC324_02000</name>
</gene>
<accession>A0A5T0FJ70</accession>
<feature type="domain" description="Haem-binding uptake Tiki superfamily ChaN" evidence="1">
    <location>
        <begin position="51"/>
        <end position="249"/>
    </location>
</feature>
<dbReference type="RefSeq" id="WP_057991082.1">
    <property type="nucleotide sequence ID" value="NZ_JOUW01000003.1"/>
</dbReference>
<dbReference type="CDD" id="cd14727">
    <property type="entry name" value="ChanN-like"/>
    <property type="match status" value="1"/>
</dbReference>
<comment type="caution">
    <text evidence="2">The sequence shown here is derived from an EMBL/GenBank/DDBJ whole genome shotgun (WGS) entry which is preliminary data.</text>
</comment>
<dbReference type="EMBL" id="AACASD010000003">
    <property type="protein sequence ID" value="EAJ7861411.1"/>
    <property type="molecule type" value="Genomic_DNA"/>
</dbReference>
<protein>
    <submittedName>
        <fullName evidence="2">Iron transporter</fullName>
    </submittedName>
</protein>
<proteinExistence type="predicted"/>
<dbReference type="PIRSF" id="PIRSF020419">
    <property type="entry name" value="Fe_uptake_reg_CjrA_prd"/>
    <property type="match status" value="1"/>
</dbReference>
<evidence type="ECO:0000259" key="1">
    <source>
        <dbReference type="Pfam" id="PF04187"/>
    </source>
</evidence>
<organism evidence="2">
    <name type="scientific">Campylobacter jejuni</name>
    <dbReference type="NCBI Taxonomy" id="197"/>
    <lineage>
        <taxon>Bacteria</taxon>
        <taxon>Pseudomonadati</taxon>
        <taxon>Campylobacterota</taxon>
        <taxon>Epsilonproteobacteria</taxon>
        <taxon>Campylobacterales</taxon>
        <taxon>Campylobacteraceae</taxon>
        <taxon>Campylobacter</taxon>
    </lineage>
</organism>
<dbReference type="Gene3D" id="3.40.50.11550">
    <property type="match status" value="1"/>
</dbReference>
<name>A0A5T0FJ70_CAMJU</name>
<dbReference type="Gene3D" id="1.10.8.760">
    <property type="entry name" value="Haem-binding uptake, Tiki superfamily, ChaN, domain 2"/>
    <property type="match status" value="1"/>
</dbReference>
<dbReference type="InterPro" id="IPR016773">
    <property type="entry name" value="Fe3_uptake_reg_CjrA_prd"/>
</dbReference>
<dbReference type="PROSITE" id="PS51257">
    <property type="entry name" value="PROKAR_LIPOPROTEIN"/>
    <property type="match status" value="1"/>
</dbReference>
<dbReference type="SUPFAM" id="SSF159501">
    <property type="entry name" value="EreA/ChaN-like"/>
    <property type="match status" value="1"/>
</dbReference>